<protein>
    <submittedName>
        <fullName evidence="1">Uncharacterized protein</fullName>
    </submittedName>
</protein>
<name>A0A2P6NQT1_9EUKA</name>
<sequence>MQFNLFKVEPSCVGTSRCTREKEEGTPTLYLGWVRPYPVHHSLVTSHRQLRDNSLCSSSKGELTLLVVGGGCRHVLVLSLVQKRVLLKVLSPYVDHSSEVVVSVSGDSEEFGLRRDPSERPKRCALTCVSKEMLDKKFHRCCGCIALWLLLSYRNVHGYNRKIEKTLRNFESRDWEFRSALGFRSSDLLVASFGGRCPMASLCEIATTKGS</sequence>
<dbReference type="InParanoid" id="A0A2P6NQT1"/>
<dbReference type="EMBL" id="MDYQ01000032">
    <property type="protein sequence ID" value="PRP86315.1"/>
    <property type="molecule type" value="Genomic_DNA"/>
</dbReference>
<proteinExistence type="predicted"/>
<dbReference type="AlphaFoldDB" id="A0A2P6NQT1"/>
<gene>
    <name evidence="1" type="ORF">PROFUN_05456</name>
</gene>
<evidence type="ECO:0000313" key="1">
    <source>
        <dbReference type="EMBL" id="PRP86315.1"/>
    </source>
</evidence>
<accession>A0A2P6NQT1</accession>
<comment type="caution">
    <text evidence="1">The sequence shown here is derived from an EMBL/GenBank/DDBJ whole genome shotgun (WGS) entry which is preliminary data.</text>
</comment>
<organism evidence="1 2">
    <name type="scientific">Planoprotostelium fungivorum</name>
    <dbReference type="NCBI Taxonomy" id="1890364"/>
    <lineage>
        <taxon>Eukaryota</taxon>
        <taxon>Amoebozoa</taxon>
        <taxon>Evosea</taxon>
        <taxon>Variosea</taxon>
        <taxon>Cavosteliida</taxon>
        <taxon>Cavosteliaceae</taxon>
        <taxon>Planoprotostelium</taxon>
    </lineage>
</organism>
<reference evidence="1 2" key="1">
    <citation type="journal article" date="2018" name="Genome Biol. Evol.">
        <title>Multiple Roots of Fruiting Body Formation in Amoebozoa.</title>
        <authorList>
            <person name="Hillmann F."/>
            <person name="Forbes G."/>
            <person name="Novohradska S."/>
            <person name="Ferling I."/>
            <person name="Riege K."/>
            <person name="Groth M."/>
            <person name="Westermann M."/>
            <person name="Marz M."/>
            <person name="Spaller T."/>
            <person name="Winckler T."/>
            <person name="Schaap P."/>
            <person name="Glockner G."/>
        </authorList>
    </citation>
    <scope>NUCLEOTIDE SEQUENCE [LARGE SCALE GENOMIC DNA]</scope>
    <source>
        <strain evidence="1 2">Jena</strain>
    </source>
</reference>
<dbReference type="Proteomes" id="UP000241769">
    <property type="component" value="Unassembled WGS sequence"/>
</dbReference>
<evidence type="ECO:0000313" key="2">
    <source>
        <dbReference type="Proteomes" id="UP000241769"/>
    </source>
</evidence>
<keyword evidence="2" id="KW-1185">Reference proteome</keyword>